<gene>
    <name evidence="1" type="ORF">MCOO_39200</name>
</gene>
<dbReference type="Proteomes" id="UP000465866">
    <property type="component" value="Chromosome"/>
</dbReference>
<sequence>MPRHRAARRQLQRGDVAGLAGATLATAAVIGIGAGQADESAHARPVTASAQLLSGPSDTGVDAFTLGPYTFDPYTTPLLLPQEGWATFPAPVFPGPPVFNIAGGNLDGIGLAPQNFEVFNASGQEVGTIGTAGTILQVLGQDSYEFTVTSSTPVLLGSTANLPAVGTVYDIFKGLGVGPGGSNAFENVYEATPSGNIADYLVEPSGQYNLADPIRLPLGLGTINLSSLLTTNYAADLQPGAAFSSLATAADASIGPDAFTINVPGFDYTLDPVSTLLAPDTYNAVTPLAGFPPFFAAGGADFIGISVDTQGFNVYNAAGTDVGSIQADEFVVNAVGVTSTEEVVTAALPQLGFTDANLPAVGTVFSVTNLAPFHNAGKAEVYLTTPTTSATDTTVTTTGSFTEAAPFNLDSAGTAEINPASVFASLAAEQPQDASIPPPLLGAPATDAFTINQITFYPETSLLTEGYNNIAQTLGAAPWVAAFGGSAEGISLAPQDFFYYSGTGASAHLEGELTTSMSVLDVLSFSNASFTVTGCAIVLCTDAPANGTIFDVFNLGGGIENIYEGTPSGTVTDTLMTAFGPLITFTIPSLDAAIPLNPLDIIPAGFDVPAL</sequence>
<organism evidence="1 2">
    <name type="scientific">Mycobacterium cookii</name>
    <dbReference type="NCBI Taxonomy" id="1775"/>
    <lineage>
        <taxon>Bacteria</taxon>
        <taxon>Bacillati</taxon>
        <taxon>Actinomycetota</taxon>
        <taxon>Actinomycetes</taxon>
        <taxon>Mycobacteriales</taxon>
        <taxon>Mycobacteriaceae</taxon>
        <taxon>Mycobacterium</taxon>
    </lineage>
</organism>
<protein>
    <submittedName>
        <fullName evidence="1">Uncharacterized protein</fullName>
    </submittedName>
</protein>
<evidence type="ECO:0000313" key="2">
    <source>
        <dbReference type="Proteomes" id="UP000465866"/>
    </source>
</evidence>
<accession>A0A7I7L0M0</accession>
<name>A0A7I7L0M0_9MYCO</name>
<dbReference type="EMBL" id="AP022569">
    <property type="protein sequence ID" value="BBX47905.1"/>
    <property type="molecule type" value="Genomic_DNA"/>
</dbReference>
<reference evidence="1 2" key="1">
    <citation type="journal article" date="2019" name="Emerg. Microbes Infect.">
        <title>Comprehensive subspecies identification of 175 nontuberculous mycobacteria species based on 7547 genomic profiles.</title>
        <authorList>
            <person name="Matsumoto Y."/>
            <person name="Kinjo T."/>
            <person name="Motooka D."/>
            <person name="Nabeya D."/>
            <person name="Jung N."/>
            <person name="Uechi K."/>
            <person name="Horii T."/>
            <person name="Iida T."/>
            <person name="Fujita J."/>
            <person name="Nakamura S."/>
        </authorList>
    </citation>
    <scope>NUCLEOTIDE SEQUENCE [LARGE SCALE GENOMIC DNA]</scope>
    <source>
        <strain evidence="1 2">JCM 12404</strain>
    </source>
</reference>
<keyword evidence="2" id="KW-1185">Reference proteome</keyword>
<dbReference type="KEGG" id="mcoo:MCOO_39200"/>
<proteinExistence type="predicted"/>
<dbReference type="AlphaFoldDB" id="A0A7I7L0M0"/>
<evidence type="ECO:0000313" key="1">
    <source>
        <dbReference type="EMBL" id="BBX47905.1"/>
    </source>
</evidence>